<name>A0A7Y0AGL8_9BACT</name>
<evidence type="ECO:0000256" key="2">
    <source>
        <dbReference type="SAM" id="SignalP"/>
    </source>
</evidence>
<keyword evidence="2" id="KW-0732">Signal</keyword>
<dbReference type="EMBL" id="JABBGH010000003">
    <property type="protein sequence ID" value="NML66993.1"/>
    <property type="molecule type" value="Genomic_DNA"/>
</dbReference>
<sequence length="271" mass="28861">MKHFLLSIIVVASLLLASLVAQAAPTLAPADTVAGQARFAKIMSAGMCAKLEQESQKTDLTKLPPAESEALFKKLMLTTMGDNFVEFSALLEKKGKGEAEALGRAIGEQAVFDLMQTCPKAAPLLAKLGSRHVPGGAEITPAEREILLPMTQDACQRLSAENAKQPLDQRTPAQRAAAVEQALQGVFMSHSDALTLQYGDEVLQDEAQAVEIGKKLGLLMLEVCPAYIALVGRDHLDRQRAEASLPAAKPKVPAPTKPQPTKKKAPAVPAK</sequence>
<feature type="signal peptide" evidence="2">
    <location>
        <begin position="1"/>
        <end position="23"/>
    </location>
</feature>
<evidence type="ECO:0000313" key="3">
    <source>
        <dbReference type="EMBL" id="NML66993.1"/>
    </source>
</evidence>
<evidence type="ECO:0000256" key="1">
    <source>
        <dbReference type="SAM" id="MobiDB-lite"/>
    </source>
</evidence>
<dbReference type="AlphaFoldDB" id="A0A7Y0AGL8"/>
<feature type="region of interest" description="Disordered" evidence="1">
    <location>
        <begin position="239"/>
        <end position="271"/>
    </location>
</feature>
<feature type="chain" id="PRO_5030628973" description="DUF4197 domain-containing protein" evidence="2">
    <location>
        <begin position="24"/>
        <end position="271"/>
    </location>
</feature>
<protein>
    <recommendedName>
        <fullName evidence="5">DUF4197 domain-containing protein</fullName>
    </recommendedName>
</protein>
<reference evidence="3 4" key="1">
    <citation type="submission" date="2020-04" db="EMBL/GenBank/DDBJ databases">
        <title>Hymenobacter polaris sp. nov., isolated from Arctic soil.</title>
        <authorList>
            <person name="Dahal R.H."/>
        </authorList>
    </citation>
    <scope>NUCLEOTIDE SEQUENCE [LARGE SCALE GENOMIC DNA]</scope>
    <source>
        <strain evidence="3 4">RP-2-7</strain>
    </source>
</reference>
<accession>A0A7Y0AGL8</accession>
<keyword evidence="4" id="KW-1185">Reference proteome</keyword>
<evidence type="ECO:0008006" key="5">
    <source>
        <dbReference type="Google" id="ProtNLM"/>
    </source>
</evidence>
<comment type="caution">
    <text evidence="3">The sequence shown here is derived from an EMBL/GenBank/DDBJ whole genome shotgun (WGS) entry which is preliminary data.</text>
</comment>
<evidence type="ECO:0000313" key="4">
    <source>
        <dbReference type="Proteomes" id="UP000559626"/>
    </source>
</evidence>
<proteinExistence type="predicted"/>
<dbReference type="RefSeq" id="WP_169532689.1">
    <property type="nucleotide sequence ID" value="NZ_JABBGH010000003.1"/>
</dbReference>
<dbReference type="Proteomes" id="UP000559626">
    <property type="component" value="Unassembled WGS sequence"/>
</dbReference>
<organism evidence="3 4">
    <name type="scientific">Hymenobacter polaris</name>
    <dbReference type="NCBI Taxonomy" id="2682546"/>
    <lineage>
        <taxon>Bacteria</taxon>
        <taxon>Pseudomonadati</taxon>
        <taxon>Bacteroidota</taxon>
        <taxon>Cytophagia</taxon>
        <taxon>Cytophagales</taxon>
        <taxon>Hymenobacteraceae</taxon>
        <taxon>Hymenobacter</taxon>
    </lineage>
</organism>
<gene>
    <name evidence="3" type="ORF">HHL22_17440</name>
</gene>